<dbReference type="InterPro" id="IPR035437">
    <property type="entry name" value="SNase_OB-fold_sf"/>
</dbReference>
<accession>A0A8H8DGW6</accession>
<dbReference type="SUPFAM" id="SSF50199">
    <property type="entry name" value="Staphylococcal nuclease"/>
    <property type="match status" value="1"/>
</dbReference>
<gene>
    <name evidence="1" type="ORF">BJ554DRAFT_2131</name>
</gene>
<dbReference type="EMBL" id="JAEFCI010009491">
    <property type="protein sequence ID" value="KAG5457776.1"/>
    <property type="molecule type" value="Genomic_DNA"/>
</dbReference>
<dbReference type="Gene3D" id="2.40.50.90">
    <property type="match status" value="1"/>
</dbReference>
<reference evidence="1 2" key="1">
    <citation type="journal article" name="Sci. Rep.">
        <title>Genome-scale phylogenetic analyses confirm Olpidium as the closest living zoosporic fungus to the non-flagellated, terrestrial fungi.</title>
        <authorList>
            <person name="Chang Y."/>
            <person name="Rochon D."/>
            <person name="Sekimoto S."/>
            <person name="Wang Y."/>
            <person name="Chovatia M."/>
            <person name="Sandor L."/>
            <person name="Salamov A."/>
            <person name="Grigoriev I.V."/>
            <person name="Stajich J.E."/>
            <person name="Spatafora J.W."/>
        </authorList>
    </citation>
    <scope>NUCLEOTIDE SEQUENCE [LARGE SCALE GENOMIC DNA]</scope>
    <source>
        <strain evidence="1">S191</strain>
    </source>
</reference>
<proteinExistence type="predicted"/>
<evidence type="ECO:0000313" key="2">
    <source>
        <dbReference type="Proteomes" id="UP000673691"/>
    </source>
</evidence>
<organism evidence="1 2">
    <name type="scientific">Olpidium bornovanus</name>
    <dbReference type="NCBI Taxonomy" id="278681"/>
    <lineage>
        <taxon>Eukaryota</taxon>
        <taxon>Fungi</taxon>
        <taxon>Fungi incertae sedis</taxon>
        <taxon>Olpidiomycota</taxon>
        <taxon>Olpidiomycotina</taxon>
        <taxon>Olpidiomycetes</taxon>
        <taxon>Olpidiales</taxon>
        <taxon>Olpidiaceae</taxon>
        <taxon>Olpidium</taxon>
    </lineage>
</organism>
<name>A0A8H8DGW6_9FUNG</name>
<evidence type="ECO:0000313" key="1">
    <source>
        <dbReference type="EMBL" id="KAG5457776.1"/>
    </source>
</evidence>
<sequence length="220" mass="24198">MPSPLSDLYEALLAAVDSAFAGDRSAAAPESSGRARRWPWLPQIPYLNPAPPPPPASRLPRSFEECLRLCREKPETAAAGGAAAAALLAAIAALPRGLRRYRDVGDMTNDVFRRKTKITGIVTSVGDGDNFRLYHRPWAHRVLRLSVPSEARALQNETIHIRLAGIDAPEVRSERSAGGTRAGPKVIFRLVLKPVHGDRRRILECPRSRFPQSPRTFSRA</sequence>
<dbReference type="AlphaFoldDB" id="A0A8H8DGW6"/>
<dbReference type="OrthoDB" id="430293at2759"/>
<dbReference type="Proteomes" id="UP000673691">
    <property type="component" value="Unassembled WGS sequence"/>
</dbReference>
<protein>
    <submittedName>
        <fullName evidence="1">Uncharacterized protein</fullName>
    </submittedName>
</protein>
<keyword evidence="2" id="KW-1185">Reference proteome</keyword>
<comment type="caution">
    <text evidence="1">The sequence shown here is derived from an EMBL/GenBank/DDBJ whole genome shotgun (WGS) entry which is preliminary data.</text>
</comment>